<dbReference type="STRING" id="246409.I1CMT4"/>
<dbReference type="PROSITE" id="PS50011">
    <property type="entry name" value="PROTEIN_KINASE_DOM"/>
    <property type="match status" value="1"/>
</dbReference>
<evidence type="ECO:0000313" key="6">
    <source>
        <dbReference type="Proteomes" id="UP000009138"/>
    </source>
</evidence>
<sequence>MEADLYQVIRSRQPLTDEHYQSFIYQTCCGLKYIHSANVLHRDLKPTRGQVDTGFMTEYVTTRWYRAPEIMLSFKNYTKATIDQLNQILLVLGTPDEGTLNRIGSEQAQVYIEKLEKRDKTPTEQLYPNASSQALDLLEKLLTFDPTSRINAEQALEHPYFEQFHDQDNEV</sequence>
<dbReference type="SUPFAM" id="SSF56112">
    <property type="entry name" value="Protein kinase-like (PK-like)"/>
    <property type="match status" value="1"/>
</dbReference>
<keyword evidence="3" id="KW-0067">ATP-binding</keyword>
<name>I1CMT4_RHIO9</name>
<evidence type="ECO:0000313" key="5">
    <source>
        <dbReference type="EMBL" id="EIE89764.1"/>
    </source>
</evidence>
<dbReference type="Gene3D" id="1.10.510.10">
    <property type="entry name" value="Transferase(Phosphotransferase) domain 1"/>
    <property type="match status" value="3"/>
</dbReference>
<gene>
    <name evidence="5" type="ORF">RO3G_14475</name>
</gene>
<reference evidence="5 6" key="1">
    <citation type="journal article" date="2009" name="PLoS Genet.">
        <title>Genomic analysis of the basal lineage fungus Rhizopus oryzae reveals a whole-genome duplication.</title>
        <authorList>
            <person name="Ma L.-J."/>
            <person name="Ibrahim A.S."/>
            <person name="Skory C."/>
            <person name="Grabherr M.G."/>
            <person name="Burger G."/>
            <person name="Butler M."/>
            <person name="Elias M."/>
            <person name="Idnurm A."/>
            <person name="Lang B.F."/>
            <person name="Sone T."/>
            <person name="Abe A."/>
            <person name="Calvo S.E."/>
            <person name="Corrochano L.M."/>
            <person name="Engels R."/>
            <person name="Fu J."/>
            <person name="Hansberg W."/>
            <person name="Kim J.-M."/>
            <person name="Kodira C.D."/>
            <person name="Koehrsen M.J."/>
            <person name="Liu B."/>
            <person name="Miranda-Saavedra D."/>
            <person name="O'Leary S."/>
            <person name="Ortiz-Castellanos L."/>
            <person name="Poulter R."/>
            <person name="Rodriguez-Romero J."/>
            <person name="Ruiz-Herrera J."/>
            <person name="Shen Y.-Q."/>
            <person name="Zeng Q."/>
            <person name="Galagan J."/>
            <person name="Birren B.W."/>
            <person name="Cuomo C.A."/>
            <person name="Wickes B.L."/>
        </authorList>
    </citation>
    <scope>NUCLEOTIDE SEQUENCE [LARGE SCALE GENOMIC DNA]</scope>
    <source>
        <strain evidence="6">RA 99-880 / ATCC MYA-4621 / FGSC 9543 / NRRL 43880</strain>
    </source>
</reference>
<dbReference type="OMA" id="NIIMEYM"/>
<accession>I1CMT4</accession>
<dbReference type="AlphaFoldDB" id="I1CMT4"/>
<evidence type="ECO:0000256" key="1">
    <source>
        <dbReference type="ARBA" id="ARBA00022527"/>
    </source>
</evidence>
<evidence type="ECO:0000256" key="3">
    <source>
        <dbReference type="ARBA" id="ARBA00022840"/>
    </source>
</evidence>
<dbReference type="RefSeq" id="XP_067525160.1">
    <property type="nucleotide sequence ID" value="XM_067669059.1"/>
</dbReference>
<dbReference type="Proteomes" id="UP000009138">
    <property type="component" value="Unassembled WGS sequence"/>
</dbReference>
<dbReference type="Pfam" id="PF00069">
    <property type="entry name" value="Pkinase"/>
    <property type="match status" value="2"/>
</dbReference>
<dbReference type="InterPro" id="IPR000719">
    <property type="entry name" value="Prot_kinase_dom"/>
</dbReference>
<evidence type="ECO:0000259" key="4">
    <source>
        <dbReference type="PROSITE" id="PS50011"/>
    </source>
</evidence>
<keyword evidence="1" id="KW-0723">Serine/threonine-protein kinase</keyword>
<dbReference type="GeneID" id="93621440"/>
<keyword evidence="2" id="KW-0547">Nucleotide-binding</keyword>
<feature type="domain" description="Protein kinase" evidence="4">
    <location>
        <begin position="1"/>
        <end position="161"/>
    </location>
</feature>
<organism evidence="5 6">
    <name type="scientific">Rhizopus delemar (strain RA 99-880 / ATCC MYA-4621 / FGSC 9543 / NRRL 43880)</name>
    <name type="common">Mucormycosis agent</name>
    <name type="synonym">Rhizopus arrhizus var. delemar</name>
    <dbReference type="NCBI Taxonomy" id="246409"/>
    <lineage>
        <taxon>Eukaryota</taxon>
        <taxon>Fungi</taxon>
        <taxon>Fungi incertae sedis</taxon>
        <taxon>Mucoromycota</taxon>
        <taxon>Mucoromycotina</taxon>
        <taxon>Mucoromycetes</taxon>
        <taxon>Mucorales</taxon>
        <taxon>Mucorineae</taxon>
        <taxon>Rhizopodaceae</taxon>
        <taxon>Rhizopus</taxon>
    </lineage>
</organism>
<keyword evidence="1" id="KW-0808">Transferase</keyword>
<dbReference type="InParanoid" id="I1CMT4"/>
<dbReference type="eggNOG" id="KOG0660">
    <property type="taxonomic scope" value="Eukaryota"/>
</dbReference>
<keyword evidence="6" id="KW-1185">Reference proteome</keyword>
<dbReference type="SMART" id="SM00220">
    <property type="entry name" value="S_TKc"/>
    <property type="match status" value="1"/>
</dbReference>
<keyword evidence="1" id="KW-0418">Kinase</keyword>
<dbReference type="VEuPathDB" id="FungiDB:RO3G_14475"/>
<evidence type="ECO:0000256" key="2">
    <source>
        <dbReference type="ARBA" id="ARBA00022741"/>
    </source>
</evidence>
<dbReference type="EMBL" id="CH476745">
    <property type="protein sequence ID" value="EIE89764.1"/>
    <property type="molecule type" value="Genomic_DNA"/>
</dbReference>
<dbReference type="OrthoDB" id="192887at2759"/>
<dbReference type="GO" id="GO:0004674">
    <property type="term" value="F:protein serine/threonine kinase activity"/>
    <property type="evidence" value="ECO:0007669"/>
    <property type="project" value="UniProtKB-KW"/>
</dbReference>
<dbReference type="GO" id="GO:0005524">
    <property type="term" value="F:ATP binding"/>
    <property type="evidence" value="ECO:0007669"/>
    <property type="project" value="UniProtKB-KW"/>
</dbReference>
<proteinExistence type="predicted"/>
<dbReference type="InterPro" id="IPR050117">
    <property type="entry name" value="MAPK"/>
</dbReference>
<protein>
    <recommendedName>
        <fullName evidence="4">Protein kinase domain-containing protein</fullName>
    </recommendedName>
</protein>
<dbReference type="InterPro" id="IPR011009">
    <property type="entry name" value="Kinase-like_dom_sf"/>
</dbReference>
<dbReference type="PANTHER" id="PTHR24055">
    <property type="entry name" value="MITOGEN-ACTIVATED PROTEIN KINASE"/>
    <property type="match status" value="1"/>
</dbReference>